<organism evidence="4 5">
    <name type="scientific">Ditylenchus dipsaci</name>
    <dbReference type="NCBI Taxonomy" id="166011"/>
    <lineage>
        <taxon>Eukaryota</taxon>
        <taxon>Metazoa</taxon>
        <taxon>Ecdysozoa</taxon>
        <taxon>Nematoda</taxon>
        <taxon>Chromadorea</taxon>
        <taxon>Rhabditida</taxon>
        <taxon>Tylenchina</taxon>
        <taxon>Tylenchomorpha</taxon>
        <taxon>Sphaerularioidea</taxon>
        <taxon>Anguinidae</taxon>
        <taxon>Anguininae</taxon>
        <taxon>Ditylenchus</taxon>
    </lineage>
</organism>
<name>A0A915EG66_9BILA</name>
<evidence type="ECO:0000313" key="4">
    <source>
        <dbReference type="Proteomes" id="UP000887574"/>
    </source>
</evidence>
<dbReference type="Proteomes" id="UP000887574">
    <property type="component" value="Unplaced"/>
</dbReference>
<evidence type="ECO:0000256" key="2">
    <source>
        <dbReference type="ARBA" id="ARBA00023163"/>
    </source>
</evidence>
<proteinExistence type="predicted"/>
<keyword evidence="2" id="KW-0804">Transcription</keyword>
<keyword evidence="1" id="KW-0805">Transcription regulation</keyword>
<dbReference type="Gene3D" id="1.10.565.10">
    <property type="entry name" value="Retinoid X Receptor"/>
    <property type="match status" value="1"/>
</dbReference>
<evidence type="ECO:0000256" key="1">
    <source>
        <dbReference type="ARBA" id="ARBA00023015"/>
    </source>
</evidence>
<evidence type="ECO:0000256" key="3">
    <source>
        <dbReference type="ARBA" id="ARBA00023170"/>
    </source>
</evidence>
<sequence>MHETPYLKALTRLESSFEVLRHSTHRPHPAYFQANLHAFLGWELNVLNEVDDFKTKPSYSDPFTQVGEVDMLLRDPATLPNKPRFLVWDCMLNLELAKAMYVFRWLDLAEQAIYFRKKAQNIRVLLQEVHLKHVILPATLLSEAYYAHKMEPGVFIMPDGGMPYNINIGQTILANLPMYLRQVKCHKEIMDSFVGLDPSREEMVLLRAAIFYHSGAPGLSVYARQMLLSSFEHIEEELKKHISNRLGPGAAGKRMESLVKLAVQMFELAQDLRLLLIDFHLKFGNRKYKFPIFETIIRID</sequence>
<accession>A0A915EG66</accession>
<keyword evidence="4" id="KW-1185">Reference proteome</keyword>
<keyword evidence="3" id="KW-0675">Receptor</keyword>
<dbReference type="SUPFAM" id="SSF48508">
    <property type="entry name" value="Nuclear receptor ligand-binding domain"/>
    <property type="match status" value="1"/>
</dbReference>
<dbReference type="InterPro" id="IPR035500">
    <property type="entry name" value="NHR-like_dom_sf"/>
</dbReference>
<reference evidence="5" key="1">
    <citation type="submission" date="2022-11" db="UniProtKB">
        <authorList>
            <consortium name="WormBaseParasite"/>
        </authorList>
    </citation>
    <scope>IDENTIFICATION</scope>
</reference>
<dbReference type="WBParaSite" id="jg5725">
    <property type="protein sequence ID" value="jg5725"/>
    <property type="gene ID" value="jg5725"/>
</dbReference>
<evidence type="ECO:0000313" key="5">
    <source>
        <dbReference type="WBParaSite" id="jg5725"/>
    </source>
</evidence>
<dbReference type="AlphaFoldDB" id="A0A915EG66"/>
<protein>
    <submittedName>
        <fullName evidence="5">NR LBD domain-containing protein</fullName>
    </submittedName>
</protein>